<name>B0KAY3_THEP3</name>
<dbReference type="EMBL" id="CP000924">
    <property type="protein sequence ID" value="ABY93754.1"/>
    <property type="molecule type" value="Genomic_DNA"/>
</dbReference>
<reference evidence="3" key="1">
    <citation type="submission" date="2008-01" db="EMBL/GenBank/DDBJ databases">
        <title>Complete sequence of Thermoanaerobacter pseudethanolicus 39E.</title>
        <authorList>
            <person name="Copeland A."/>
            <person name="Lucas S."/>
            <person name="Lapidus A."/>
            <person name="Barry K."/>
            <person name="Glavina del Rio T."/>
            <person name="Dalin E."/>
            <person name="Tice H."/>
            <person name="Pitluck S."/>
            <person name="Bruce D."/>
            <person name="Goodwin L."/>
            <person name="Saunders E."/>
            <person name="Brettin T."/>
            <person name="Detter J.C."/>
            <person name="Han C."/>
            <person name="Schmutz J."/>
            <person name="Larimer F."/>
            <person name="Land M."/>
            <person name="Hauser L."/>
            <person name="Kyrpides N."/>
            <person name="Lykidis A."/>
            <person name="Hemme C."/>
            <person name="Fields M.W."/>
            <person name="He Z."/>
            <person name="Zhou J."/>
            <person name="Richardson P."/>
        </authorList>
    </citation>
    <scope>NUCLEOTIDE SEQUENCE [LARGE SCALE GENOMIC DNA]</scope>
    <source>
        <strain evidence="3">ATCC 33223 / DSM 2355 / 39E</strain>
    </source>
</reference>
<protein>
    <recommendedName>
        <fullName evidence="1">GMT-like wHTH domain-containing protein</fullName>
    </recommendedName>
</protein>
<dbReference type="AlphaFoldDB" id="B0KAY3"/>
<dbReference type="KEGG" id="tpd:Teth39_0081"/>
<dbReference type="eggNOG" id="COG4422">
    <property type="taxonomic scope" value="Bacteria"/>
</dbReference>
<dbReference type="Proteomes" id="UP000002156">
    <property type="component" value="Chromosome"/>
</dbReference>
<evidence type="ECO:0000313" key="3">
    <source>
        <dbReference type="Proteomes" id="UP000002156"/>
    </source>
</evidence>
<organism evidence="2 3">
    <name type="scientific">Thermoanaerobacter pseudethanolicus (strain ATCC 33223 / 39E)</name>
    <name type="common">Clostridium thermohydrosulfuricum</name>
    <dbReference type="NCBI Taxonomy" id="340099"/>
    <lineage>
        <taxon>Bacteria</taxon>
        <taxon>Bacillati</taxon>
        <taxon>Bacillota</taxon>
        <taxon>Clostridia</taxon>
        <taxon>Thermoanaerobacterales</taxon>
        <taxon>Thermoanaerobacteraceae</taxon>
        <taxon>Thermoanaerobacter</taxon>
    </lineage>
</organism>
<evidence type="ECO:0000313" key="2">
    <source>
        <dbReference type="EMBL" id="ABY93754.1"/>
    </source>
</evidence>
<dbReference type="InterPro" id="IPR031009">
    <property type="entry name" value="Tcm_partner"/>
</dbReference>
<dbReference type="Pfam" id="PF22560">
    <property type="entry name" value="GMT-wHTH"/>
    <property type="match status" value="1"/>
</dbReference>
<accession>B0KAY3</accession>
<evidence type="ECO:0000259" key="1">
    <source>
        <dbReference type="Pfam" id="PF22560"/>
    </source>
</evidence>
<keyword evidence="3" id="KW-1185">Reference proteome</keyword>
<dbReference type="RefSeq" id="WP_012268854.1">
    <property type="nucleotide sequence ID" value="NC_010321.1"/>
</dbReference>
<gene>
    <name evidence="2" type="ordered locus">Teth39_0081</name>
</gene>
<feature type="domain" description="GMT-like wHTH" evidence="1">
    <location>
        <begin position="279"/>
        <end position="344"/>
    </location>
</feature>
<dbReference type="HOGENOM" id="CLU_063017_0_0_9"/>
<proteinExistence type="predicted"/>
<dbReference type="InterPro" id="IPR054339">
    <property type="entry name" value="GMT_wHTH"/>
</dbReference>
<sequence length="361" mass="42341">MFFNEVKSQSLIKKEIVVKYFDAWAKIMNKRSDRLGYIDLFSGPGNYEDGTDSTPIAIMKLILKNNDYRNKFVTVFNDKNKRYIGKLESAISNLENIKSLKYEPIFLNLELDIQTSDIFAATSIIPSLIFIDPWGYKGVTQKLISSLTKDWGCDAILFFNYNRIRSGIKNPKVEEHMISLFGEKRYLKLREELNKSNCLDKESLIMNEFREAMSDIGIEYILTFRFKNEDKEDTSHYIVFLSKNFTAHNIMKEVMASLSSDKIHGVAKFEYIPDKERQLSLKDLYENPLDELRNELLTQYAGKTITFERLFYEHSKNKPFIKKNYKEVLTRLEEEGKILCNPDKSRRKKNTFSDKVVIKFL</sequence>
<dbReference type="STRING" id="340099.Teth39_0081"/>
<dbReference type="NCBIfam" id="TIGR04474">
    <property type="entry name" value="tcm_partner"/>
    <property type="match status" value="1"/>
</dbReference>